<dbReference type="EMBL" id="QUSY01001721">
    <property type="protein sequence ID" value="RHY23896.1"/>
    <property type="molecule type" value="Genomic_DNA"/>
</dbReference>
<dbReference type="InterPro" id="IPR036875">
    <property type="entry name" value="Znf_CCHC_sf"/>
</dbReference>
<evidence type="ECO:0000313" key="3">
    <source>
        <dbReference type="Proteomes" id="UP000285060"/>
    </source>
</evidence>
<evidence type="ECO:0000313" key="2">
    <source>
        <dbReference type="EMBL" id="RHY23896.1"/>
    </source>
</evidence>
<sequence>MLSKKLKAVNDAGVRLAARQDLETANDDLEQATSARYMWDSPTHTEQQDGYALGILITCCSESQKQYIANKDTYVEAWCALAEHHEPKTRVDRLATLTEIFNMKWNTKQESLPQLLERYEMLFMRAVTHQVHTMPRTKSNILATVRVVLEAEYKAALRKCNWCKRKGHWEAKCRVKAAGKPRWTKQEPALKKDKKQIEKGNYSLDEEVWTFAAIDEDAVDAVVFHAVNTRGRVLVDSGASTHMTGDATRLTNLEMCDRALSSPPGREHARPIWEQCGSPPTKGQPWSWKTS</sequence>
<proteinExistence type="predicted"/>
<accession>A0A3R6Y253</accession>
<dbReference type="Proteomes" id="UP000285060">
    <property type="component" value="Unassembled WGS sequence"/>
</dbReference>
<evidence type="ECO:0000256" key="1">
    <source>
        <dbReference type="SAM" id="MobiDB-lite"/>
    </source>
</evidence>
<dbReference type="GO" id="GO:0008270">
    <property type="term" value="F:zinc ion binding"/>
    <property type="evidence" value="ECO:0007669"/>
    <property type="project" value="InterPro"/>
</dbReference>
<dbReference type="AlphaFoldDB" id="A0A3R6Y253"/>
<reference evidence="2 3" key="1">
    <citation type="submission" date="2018-08" db="EMBL/GenBank/DDBJ databases">
        <title>Aphanomyces genome sequencing and annotation.</title>
        <authorList>
            <person name="Minardi D."/>
            <person name="Oidtmann B."/>
            <person name="Van Der Giezen M."/>
            <person name="Studholme D.J."/>
        </authorList>
    </citation>
    <scope>NUCLEOTIDE SEQUENCE [LARGE SCALE GENOMIC DNA]</scope>
    <source>
        <strain evidence="2 3">NJM0002</strain>
    </source>
</reference>
<comment type="caution">
    <text evidence="2">The sequence shown here is derived from an EMBL/GenBank/DDBJ whole genome shotgun (WGS) entry which is preliminary data.</text>
</comment>
<dbReference type="VEuPathDB" id="FungiDB:H310_15334"/>
<organism evidence="2 3">
    <name type="scientific">Aphanomyces invadans</name>
    <dbReference type="NCBI Taxonomy" id="157072"/>
    <lineage>
        <taxon>Eukaryota</taxon>
        <taxon>Sar</taxon>
        <taxon>Stramenopiles</taxon>
        <taxon>Oomycota</taxon>
        <taxon>Saprolegniomycetes</taxon>
        <taxon>Saprolegniales</taxon>
        <taxon>Verrucalvaceae</taxon>
        <taxon>Aphanomyces</taxon>
    </lineage>
</organism>
<evidence type="ECO:0008006" key="4">
    <source>
        <dbReference type="Google" id="ProtNLM"/>
    </source>
</evidence>
<keyword evidence="3" id="KW-1185">Reference proteome</keyword>
<feature type="region of interest" description="Disordered" evidence="1">
    <location>
        <begin position="259"/>
        <end position="291"/>
    </location>
</feature>
<protein>
    <recommendedName>
        <fullName evidence="4">CCHC-type domain-containing protein</fullName>
    </recommendedName>
</protein>
<name>A0A3R6Y253_9STRA</name>
<dbReference type="SUPFAM" id="SSF57756">
    <property type="entry name" value="Retrovirus zinc finger-like domains"/>
    <property type="match status" value="1"/>
</dbReference>
<dbReference type="GO" id="GO:0003676">
    <property type="term" value="F:nucleic acid binding"/>
    <property type="evidence" value="ECO:0007669"/>
    <property type="project" value="InterPro"/>
</dbReference>
<gene>
    <name evidence="2" type="ORF">DYB32_009035</name>
</gene>